<dbReference type="FunFam" id="3.20.20.300:FF:000002">
    <property type="entry name" value="Probable beta-glucosidase"/>
    <property type="match status" value="1"/>
</dbReference>
<dbReference type="OrthoDB" id="416222at2759"/>
<sequence length="739" mass="78202">MHPQAALAALAAAAFAPLAQAQAETPRVSRRAVPEDSPWAPAYARAEESLGLLSLEEKVDLVTGSGWHTGPCVGNNYAVPTIGWRPICIQDGPLGVRYATSITAFTPGVQAASTWDRDLIYQRGQFIAEEARGTGVHVMLGPVGGALGKIAEGGRNWEGFSPDPYLTGIAMAETIEAMQAQGVQANAKHYLLNEQELNRVTMSSDADDRTTHELYLWPFADAVHSNVASVMCSYNRVNGTFACESEHLMNTLLKGELGFPGYVLTDWGAHHSTVESALTGLDFSTPGTDWGGGDLFWGPQLIAAVEDGSVPESRVDDMVTRILAGWYLMGQDGDYPPVNLDADVRANHRTNVRATAADGTVLLKNVDGILPLSTPASIAVIGDGAVIGEHATNGCPDKGCTDGALGMGWGSGTVEYTYFVAPADAIQAKGEEIGAAVTVSGTNDAAEGAAAAEGQDVAIVVITSNSGEGYIVVEGMEGDRTHLDPWYDGNELVEAVAAVNENVIVVVHTVGAVILDRIVALPSVKAIVWAGLPSQESGNALVDVLWGDVNPNGKLVYTIAKQASDYNTEVVPGDDDYSEGLYIDYRHFDHANIEPEYEFGFGLSYTTFEYSDVVVDSSVTAGPATGETIPGGAEDLWETVATVTATISNTGEVDGAEVAQLYVSYPCGAPPTPVRQLRGFDKLRLAAGASGTATFNLRRRDLSYWDVASQQWVVPQGTFRLAVGASSRDLRLQGTITVA</sequence>
<dbReference type="InterPro" id="IPR001764">
    <property type="entry name" value="Glyco_hydro_3_N"/>
</dbReference>
<keyword evidence="11" id="KW-0119">Carbohydrate metabolism</keyword>
<dbReference type="GO" id="GO:0008422">
    <property type="term" value="F:beta-glucosidase activity"/>
    <property type="evidence" value="ECO:0007669"/>
    <property type="project" value="UniProtKB-EC"/>
</dbReference>
<keyword evidence="7 18" id="KW-0732">Signal</keyword>
<dbReference type="InterPro" id="IPR026891">
    <property type="entry name" value="Fn3-like"/>
</dbReference>
<dbReference type="SMART" id="SM01217">
    <property type="entry name" value="Fn3_like"/>
    <property type="match status" value="1"/>
</dbReference>
<dbReference type="Gene3D" id="3.20.20.300">
    <property type="entry name" value="Glycoside hydrolase, family 3, N-terminal domain"/>
    <property type="match status" value="1"/>
</dbReference>
<comment type="subcellular location">
    <subcellularLocation>
        <location evidence="2">Secreted</location>
    </subcellularLocation>
</comment>
<dbReference type="AlphaFoldDB" id="A0A084AR59"/>
<comment type="catalytic activity">
    <reaction evidence="1">
        <text>Hydrolysis of terminal, non-reducing beta-D-glucosyl residues with release of beta-D-glucose.</text>
        <dbReference type="EC" id="3.2.1.21"/>
    </reaction>
</comment>
<evidence type="ECO:0000256" key="9">
    <source>
        <dbReference type="ARBA" id="ARBA00023001"/>
    </source>
</evidence>
<evidence type="ECO:0000256" key="13">
    <source>
        <dbReference type="ARBA" id="ARBA00023326"/>
    </source>
</evidence>
<keyword evidence="21" id="KW-1185">Reference proteome</keyword>
<dbReference type="InterPro" id="IPR017853">
    <property type="entry name" value="GH"/>
</dbReference>
<evidence type="ECO:0000256" key="15">
    <source>
        <dbReference type="ARBA" id="ARBA00078013"/>
    </source>
</evidence>
<dbReference type="Pfam" id="PF00933">
    <property type="entry name" value="Glyco_hydro_3"/>
    <property type="match status" value="1"/>
</dbReference>
<proteinExistence type="inferred from homology"/>
<dbReference type="FunFam" id="2.60.40.10:FF:000757">
    <property type="entry name" value="Beta-glucosidase G"/>
    <property type="match status" value="1"/>
</dbReference>
<evidence type="ECO:0000256" key="12">
    <source>
        <dbReference type="ARBA" id="ARBA00023295"/>
    </source>
</evidence>
<evidence type="ECO:0000313" key="20">
    <source>
        <dbReference type="EMBL" id="KEY67788.1"/>
    </source>
</evidence>
<feature type="signal peptide" evidence="18">
    <location>
        <begin position="1"/>
        <end position="21"/>
    </location>
</feature>
<feature type="chain" id="PRO_5001770950" description="Beta-glucosidase cel3A" evidence="18">
    <location>
        <begin position="22"/>
        <end position="739"/>
    </location>
</feature>
<dbReference type="InterPro" id="IPR036881">
    <property type="entry name" value="Glyco_hydro_3_C_sf"/>
</dbReference>
<dbReference type="EC" id="3.2.1.21" evidence="5"/>
<evidence type="ECO:0000256" key="8">
    <source>
        <dbReference type="ARBA" id="ARBA00022801"/>
    </source>
</evidence>
<evidence type="ECO:0000256" key="6">
    <source>
        <dbReference type="ARBA" id="ARBA00022525"/>
    </source>
</evidence>
<evidence type="ECO:0000313" key="21">
    <source>
        <dbReference type="Proteomes" id="UP000028045"/>
    </source>
</evidence>
<dbReference type="InterPro" id="IPR002772">
    <property type="entry name" value="Glyco_hydro_3_C"/>
</dbReference>
<keyword evidence="12" id="KW-0326">Glycosidase</keyword>
<dbReference type="FunFam" id="3.40.50.1700:FF:000003">
    <property type="entry name" value="Probable beta-glucosidase"/>
    <property type="match status" value="1"/>
</dbReference>
<dbReference type="SUPFAM" id="SSF52279">
    <property type="entry name" value="Beta-D-glucan exohydrolase, C-terminal domain"/>
    <property type="match status" value="1"/>
</dbReference>
<dbReference type="Proteomes" id="UP000028045">
    <property type="component" value="Unassembled WGS sequence"/>
</dbReference>
<dbReference type="Gene3D" id="3.40.50.1700">
    <property type="entry name" value="Glycoside hydrolase family 3 C-terminal domain"/>
    <property type="match status" value="1"/>
</dbReference>
<dbReference type="PRINTS" id="PR00133">
    <property type="entry name" value="GLHYDRLASE3"/>
</dbReference>
<dbReference type="Gene3D" id="2.60.40.10">
    <property type="entry name" value="Immunoglobulins"/>
    <property type="match status" value="1"/>
</dbReference>
<feature type="domain" description="Fibronectin type III-like" evidence="19">
    <location>
        <begin position="657"/>
        <end position="727"/>
    </location>
</feature>
<keyword evidence="6" id="KW-0964">Secreted</keyword>
<evidence type="ECO:0000256" key="14">
    <source>
        <dbReference type="ARBA" id="ARBA00070030"/>
    </source>
</evidence>
<keyword evidence="10" id="KW-0325">Glycoprotein</keyword>
<evidence type="ECO:0000256" key="3">
    <source>
        <dbReference type="ARBA" id="ARBA00004987"/>
    </source>
</evidence>
<dbReference type="Pfam" id="PF14310">
    <property type="entry name" value="Fn3-like"/>
    <property type="match status" value="1"/>
</dbReference>
<reference evidence="20 21" key="1">
    <citation type="journal article" date="2014" name="BMC Genomics">
        <title>Comparative genome sequencing reveals chemotype-specific gene clusters in the toxigenic black mold Stachybotrys.</title>
        <authorList>
            <person name="Semeiks J."/>
            <person name="Borek D."/>
            <person name="Otwinowski Z."/>
            <person name="Grishin N.V."/>
        </authorList>
    </citation>
    <scope>NUCLEOTIDE SEQUENCE [LARGE SCALE GENOMIC DNA]</scope>
    <source>
        <strain evidence="21">CBS 109288 / IBT 7711</strain>
    </source>
</reference>
<keyword evidence="13" id="KW-0624">Polysaccharide degradation</keyword>
<dbReference type="InterPro" id="IPR036962">
    <property type="entry name" value="Glyco_hydro_3_N_sf"/>
</dbReference>
<dbReference type="EMBL" id="KL648604">
    <property type="protein sequence ID" value="KEY67788.1"/>
    <property type="molecule type" value="Genomic_DNA"/>
</dbReference>
<organism evidence="20 21">
    <name type="scientific">Stachybotrys chartarum (strain CBS 109288 / IBT 7711)</name>
    <name type="common">Toxic black mold</name>
    <name type="synonym">Stilbospora chartarum</name>
    <dbReference type="NCBI Taxonomy" id="1280523"/>
    <lineage>
        <taxon>Eukaryota</taxon>
        <taxon>Fungi</taxon>
        <taxon>Dikarya</taxon>
        <taxon>Ascomycota</taxon>
        <taxon>Pezizomycotina</taxon>
        <taxon>Sordariomycetes</taxon>
        <taxon>Hypocreomycetidae</taxon>
        <taxon>Hypocreales</taxon>
        <taxon>Stachybotryaceae</taxon>
        <taxon>Stachybotrys</taxon>
    </lineage>
</organism>
<accession>A0A084AR59</accession>
<dbReference type="InterPro" id="IPR050288">
    <property type="entry name" value="Cellulose_deg_GH3"/>
</dbReference>
<protein>
    <recommendedName>
        <fullName evidence="14">Beta-glucosidase cel3A</fullName>
        <ecNumber evidence="5">3.2.1.21</ecNumber>
    </recommendedName>
    <alternativeName>
        <fullName evidence="15">Beta-D-glucoside glucohydrolase cel3A</fullName>
    </alternativeName>
    <alternativeName>
        <fullName evidence="17">Cellobiase cel3A</fullName>
    </alternativeName>
    <alternativeName>
        <fullName evidence="16">Gentiobiase cel3A</fullName>
    </alternativeName>
</protein>
<evidence type="ECO:0000256" key="7">
    <source>
        <dbReference type="ARBA" id="ARBA00022729"/>
    </source>
</evidence>
<gene>
    <name evidence="20" type="ORF">S7711_04102</name>
</gene>
<evidence type="ECO:0000256" key="1">
    <source>
        <dbReference type="ARBA" id="ARBA00000448"/>
    </source>
</evidence>
<name>A0A084AR59_STACB</name>
<dbReference type="GO" id="GO:0030245">
    <property type="term" value="P:cellulose catabolic process"/>
    <property type="evidence" value="ECO:0007669"/>
    <property type="project" value="UniProtKB-KW"/>
</dbReference>
<comment type="pathway">
    <text evidence="3">Glycan metabolism; cellulose degradation.</text>
</comment>
<evidence type="ECO:0000256" key="18">
    <source>
        <dbReference type="SAM" id="SignalP"/>
    </source>
</evidence>
<evidence type="ECO:0000256" key="10">
    <source>
        <dbReference type="ARBA" id="ARBA00023180"/>
    </source>
</evidence>
<evidence type="ECO:0000256" key="16">
    <source>
        <dbReference type="ARBA" id="ARBA00083231"/>
    </source>
</evidence>
<dbReference type="Pfam" id="PF01915">
    <property type="entry name" value="Glyco_hydro_3_C"/>
    <property type="match status" value="1"/>
</dbReference>
<dbReference type="HOGENOM" id="CLU_004542_2_3_1"/>
<evidence type="ECO:0000256" key="2">
    <source>
        <dbReference type="ARBA" id="ARBA00004613"/>
    </source>
</evidence>
<dbReference type="InterPro" id="IPR013783">
    <property type="entry name" value="Ig-like_fold"/>
</dbReference>
<evidence type="ECO:0000256" key="11">
    <source>
        <dbReference type="ARBA" id="ARBA00023277"/>
    </source>
</evidence>
<comment type="similarity">
    <text evidence="4">Belongs to the glycosyl hydrolase 3 family.</text>
</comment>
<evidence type="ECO:0000256" key="5">
    <source>
        <dbReference type="ARBA" id="ARBA00012744"/>
    </source>
</evidence>
<evidence type="ECO:0000256" key="4">
    <source>
        <dbReference type="ARBA" id="ARBA00005336"/>
    </source>
</evidence>
<evidence type="ECO:0000259" key="19">
    <source>
        <dbReference type="SMART" id="SM01217"/>
    </source>
</evidence>
<dbReference type="PANTHER" id="PTHR42715:SF28">
    <property type="entry name" value="BETA-GLUCOSIDASE L-RELATED"/>
    <property type="match status" value="1"/>
</dbReference>
<dbReference type="PANTHER" id="PTHR42715">
    <property type="entry name" value="BETA-GLUCOSIDASE"/>
    <property type="match status" value="1"/>
</dbReference>
<keyword evidence="9" id="KW-0136">Cellulose degradation</keyword>
<dbReference type="SUPFAM" id="SSF51445">
    <property type="entry name" value="(Trans)glycosidases"/>
    <property type="match status" value="1"/>
</dbReference>
<keyword evidence="8" id="KW-0378">Hydrolase</keyword>
<evidence type="ECO:0000256" key="17">
    <source>
        <dbReference type="ARBA" id="ARBA00083611"/>
    </source>
</evidence>
<dbReference type="GO" id="GO:0005576">
    <property type="term" value="C:extracellular region"/>
    <property type="evidence" value="ECO:0007669"/>
    <property type="project" value="UniProtKB-SubCell"/>
</dbReference>